<evidence type="ECO:0000313" key="2">
    <source>
        <dbReference type="Proteomes" id="UP000502409"/>
    </source>
</evidence>
<keyword evidence="2" id="KW-1185">Reference proteome</keyword>
<gene>
    <name evidence="1" type="primary">22</name>
    <name evidence="1" type="ORF">SEA_BMOC_22</name>
</gene>
<accession>A0A6M3T0F9</accession>
<name>A0A6M3T0F9_9CAUD</name>
<reference evidence="1 2" key="1">
    <citation type="submission" date="2020-04" db="EMBL/GenBank/DDBJ databases">
        <authorList>
            <person name="Angtuaco S.E."/>
            <person name="Chung R.C."/>
            <person name="Hung A.H."/>
            <person name="Eghdamian A."/>
            <person name="Zhu L."/>
            <person name="Shaffer C.D."/>
            <person name="Weston-Hafer K.A."/>
            <person name="Garlena R.A."/>
            <person name="Russell D.A."/>
            <person name="Pope W.H."/>
            <person name="Jacobs-Sera D."/>
            <person name="Hatfull G.F."/>
        </authorList>
    </citation>
    <scope>NUCLEOTIDE SEQUENCE [LARGE SCALE GENOMIC DNA]</scope>
</reference>
<dbReference type="EMBL" id="MT310865">
    <property type="protein sequence ID" value="QJD50772.1"/>
    <property type="molecule type" value="Genomic_DNA"/>
</dbReference>
<protein>
    <submittedName>
        <fullName evidence="1">Uncharacterized protein</fullName>
    </submittedName>
</protein>
<dbReference type="KEGG" id="vg:65125524"/>
<sequence length="73" mass="8207">MNDETERDIADVFDDNVAETVQTILLMRIYDMLTVIARKVSPNEANVIYAGHQMGKIFGPPPSFDMSDEATEE</sequence>
<evidence type="ECO:0000313" key="1">
    <source>
        <dbReference type="EMBL" id="QJD50772.1"/>
    </source>
</evidence>
<dbReference type="RefSeq" id="YP_010107423.1">
    <property type="nucleotide sequence ID" value="NC_055842.1"/>
</dbReference>
<dbReference type="Proteomes" id="UP000502409">
    <property type="component" value="Genome"/>
</dbReference>
<organism evidence="1 2">
    <name type="scientific">Streptomyces phage Bmoc</name>
    <dbReference type="NCBI Taxonomy" id="2725629"/>
    <lineage>
        <taxon>Viruses</taxon>
        <taxon>Duplodnaviria</taxon>
        <taxon>Heunggongvirae</taxon>
        <taxon>Uroviricota</taxon>
        <taxon>Caudoviricetes</taxon>
        <taxon>Stanwilliamsviridae</taxon>
        <taxon>Boydwoodruffvirinae</taxon>
        <taxon>Samistivirus</taxon>
        <taxon>Samistivirus bmoc</taxon>
    </lineage>
</organism>
<proteinExistence type="predicted"/>
<dbReference type="GeneID" id="65125524"/>